<reference evidence="2 3" key="1">
    <citation type="submission" date="2018-04" db="EMBL/GenBank/DDBJ databases">
        <authorList>
            <person name="Zhang X."/>
            <person name="Yuan J."/>
            <person name="Li F."/>
            <person name="Xiang J."/>
        </authorList>
    </citation>
    <scope>NUCLEOTIDE SEQUENCE [LARGE SCALE GENOMIC DNA]</scope>
    <source>
        <tissue evidence="2">Muscle</tissue>
    </source>
</reference>
<feature type="compositionally biased region" description="Low complexity" evidence="1">
    <location>
        <begin position="56"/>
        <end position="70"/>
    </location>
</feature>
<keyword evidence="3" id="KW-1185">Reference proteome</keyword>
<evidence type="ECO:0000256" key="1">
    <source>
        <dbReference type="SAM" id="MobiDB-lite"/>
    </source>
</evidence>
<dbReference type="EMBL" id="QCYY01000792">
    <property type="protein sequence ID" value="ROT82639.1"/>
    <property type="molecule type" value="Genomic_DNA"/>
</dbReference>
<comment type="caution">
    <text evidence="2">The sequence shown here is derived from an EMBL/GenBank/DDBJ whole genome shotgun (WGS) entry which is preliminary data.</text>
</comment>
<feature type="region of interest" description="Disordered" evidence="1">
    <location>
        <begin position="357"/>
        <end position="508"/>
    </location>
</feature>
<evidence type="ECO:0000313" key="3">
    <source>
        <dbReference type="Proteomes" id="UP000283509"/>
    </source>
</evidence>
<feature type="compositionally biased region" description="Polar residues" evidence="1">
    <location>
        <begin position="439"/>
        <end position="455"/>
    </location>
</feature>
<proteinExistence type="predicted"/>
<dbReference type="Proteomes" id="UP000283509">
    <property type="component" value="Unassembled WGS sequence"/>
</dbReference>
<feature type="compositionally biased region" description="Polar residues" evidence="1">
    <location>
        <begin position="384"/>
        <end position="414"/>
    </location>
</feature>
<dbReference type="OrthoDB" id="6776451at2759"/>
<gene>
    <name evidence="2" type="ORF">C7M84_024193</name>
</gene>
<dbReference type="AlphaFoldDB" id="A0A3R7MIK1"/>
<evidence type="ECO:0000313" key="2">
    <source>
        <dbReference type="EMBL" id="ROT82639.1"/>
    </source>
</evidence>
<accession>A0A3R7MIK1</accession>
<feature type="region of interest" description="Disordered" evidence="1">
    <location>
        <begin position="1"/>
        <end position="70"/>
    </location>
</feature>
<reference evidence="2 3" key="2">
    <citation type="submission" date="2019-01" db="EMBL/GenBank/DDBJ databases">
        <title>The decoding of complex shrimp genome reveals the adaptation for benthos swimmer, frequently molting mechanism and breeding impact on genome.</title>
        <authorList>
            <person name="Sun Y."/>
            <person name="Gao Y."/>
            <person name="Yu Y."/>
        </authorList>
    </citation>
    <scope>NUCLEOTIDE SEQUENCE [LARGE SCALE GENOMIC DNA]</scope>
    <source>
        <tissue evidence="2">Muscle</tissue>
    </source>
</reference>
<sequence length="508" mass="55270">MVKTRKKPPRPPVPAEAAENPTPPPPALDTGASTSMSPPEEHTGISKDPPGINDETSTSTASSHQSSTSYIISTNEDFPTSIEALLALEKDFPSLKVSTNISNKGDYILKPVNPDSLQILDNTKVLSTGKTINLSPYCRPPKKTKMVLEGYPLGFPLSRLREHPLIDSASRLIARPSKEETRQVLVNVLGDPPTELQLGIFGTFRLREYYQEPIRCGKCQRFDHHVSKCRKRLQRLALPSKVALSSDQRPPRTFTRKIHTWNTSSPADSPSTSRLYSSAIKSTWPRLPPTKQHPSPVILPSSKCSGCGTANNSQDMEFLTTILQMGFALVGKHANRENIQTAIQTILNVKPAEIAGTSDAAPESAADHPNIAQATPPEDAPGTSLETSEPSNHTNLTLSAVSSHDTESTLSEGLSQRKRFRRLSSGSEKLKKSSCSSLETGPQLNQHSTDNQTANDEVEDFDLNFPTLHPITVQSSKDGTPPVIHIPNGPPPNDYANSNFSTDSDDGQ</sequence>
<organism evidence="2 3">
    <name type="scientific">Penaeus vannamei</name>
    <name type="common">Whiteleg shrimp</name>
    <name type="synonym">Litopenaeus vannamei</name>
    <dbReference type="NCBI Taxonomy" id="6689"/>
    <lineage>
        <taxon>Eukaryota</taxon>
        <taxon>Metazoa</taxon>
        <taxon>Ecdysozoa</taxon>
        <taxon>Arthropoda</taxon>
        <taxon>Crustacea</taxon>
        <taxon>Multicrustacea</taxon>
        <taxon>Malacostraca</taxon>
        <taxon>Eumalacostraca</taxon>
        <taxon>Eucarida</taxon>
        <taxon>Decapoda</taxon>
        <taxon>Dendrobranchiata</taxon>
        <taxon>Penaeoidea</taxon>
        <taxon>Penaeidae</taxon>
        <taxon>Penaeus</taxon>
    </lineage>
</organism>
<feature type="compositionally biased region" description="Low complexity" evidence="1">
    <location>
        <begin position="423"/>
        <end position="438"/>
    </location>
</feature>
<protein>
    <submittedName>
        <fullName evidence="2">Uncharacterized protein</fullName>
    </submittedName>
</protein>
<name>A0A3R7MIK1_PENVA</name>